<gene>
    <name evidence="1" type="ORF">L6164_006880</name>
</gene>
<sequence>MNHGKVLRHKAEELPLKPQFTGLMAFFHAHILRSGSLCSFQVSIQAVRLSVMHAIKGGWVGQTFALAKHNESEGRKSRIRRSKEERKEMVESFIKKYQKSNNGKFPSLNLTHKEVGGSFYTVREIVRDIIQENRVLGPAKFDMEEQSSDQFLEQGPLGSIASDPQKYLVRSSNEIYIEPNNLQDTGEEVLLDSDGLYAGTEHQMADNGQVINGSQVELANKVSNEVTSPKLQVRETLAPKQNAEQELATPLAKVAAVTADVIVETFPLRPVTRTTDETEEGFKEVIDLSNSPHKKMEVFDMEQGKDRSDINDMGSAKNSTSFDEKSVDNPGNLVSEKKSGSGDEEEDKNLGETLVHSTEQSTHTKHFDYDPQAVLPDQSVETSETIEQSHIDEAAARNVQDGFGSKNLTNSYTGETEATKAVQKNANDQRADSQLGSSYQKRSSQTLDRINLESWDGAHKKSVKPEANPFLTIFRALVDAFVKFWSD</sequence>
<reference evidence="1 2" key="1">
    <citation type="journal article" date="2022" name="DNA Res.">
        <title>Chromosomal-level genome assembly of the orchid tree Bauhinia variegata (Leguminosae; Cercidoideae) supports the allotetraploid origin hypothesis of Bauhinia.</title>
        <authorList>
            <person name="Zhong Y."/>
            <person name="Chen Y."/>
            <person name="Zheng D."/>
            <person name="Pang J."/>
            <person name="Liu Y."/>
            <person name="Luo S."/>
            <person name="Meng S."/>
            <person name="Qian L."/>
            <person name="Wei D."/>
            <person name="Dai S."/>
            <person name="Zhou R."/>
        </authorList>
    </citation>
    <scope>NUCLEOTIDE SEQUENCE [LARGE SCALE GENOMIC DNA]</scope>
    <source>
        <strain evidence="1">BV-YZ2020</strain>
    </source>
</reference>
<dbReference type="EMBL" id="CM039428">
    <property type="protein sequence ID" value="KAI4352649.1"/>
    <property type="molecule type" value="Genomic_DNA"/>
</dbReference>
<protein>
    <submittedName>
        <fullName evidence="1">Uncharacterized protein</fullName>
    </submittedName>
</protein>
<accession>A0ACB9PV12</accession>
<dbReference type="Proteomes" id="UP000828941">
    <property type="component" value="Chromosome 3"/>
</dbReference>
<comment type="caution">
    <text evidence="1">The sequence shown here is derived from an EMBL/GenBank/DDBJ whole genome shotgun (WGS) entry which is preliminary data.</text>
</comment>
<organism evidence="1 2">
    <name type="scientific">Bauhinia variegata</name>
    <name type="common">Purple orchid tree</name>
    <name type="synonym">Phanera variegata</name>
    <dbReference type="NCBI Taxonomy" id="167791"/>
    <lineage>
        <taxon>Eukaryota</taxon>
        <taxon>Viridiplantae</taxon>
        <taxon>Streptophyta</taxon>
        <taxon>Embryophyta</taxon>
        <taxon>Tracheophyta</taxon>
        <taxon>Spermatophyta</taxon>
        <taxon>Magnoliopsida</taxon>
        <taxon>eudicotyledons</taxon>
        <taxon>Gunneridae</taxon>
        <taxon>Pentapetalae</taxon>
        <taxon>rosids</taxon>
        <taxon>fabids</taxon>
        <taxon>Fabales</taxon>
        <taxon>Fabaceae</taxon>
        <taxon>Cercidoideae</taxon>
        <taxon>Cercideae</taxon>
        <taxon>Bauhiniinae</taxon>
        <taxon>Bauhinia</taxon>
    </lineage>
</organism>
<evidence type="ECO:0000313" key="2">
    <source>
        <dbReference type="Proteomes" id="UP000828941"/>
    </source>
</evidence>
<evidence type="ECO:0000313" key="1">
    <source>
        <dbReference type="EMBL" id="KAI4352649.1"/>
    </source>
</evidence>
<name>A0ACB9PV12_BAUVA</name>
<keyword evidence="2" id="KW-1185">Reference proteome</keyword>
<proteinExistence type="predicted"/>